<accession>A0ABN6EFW2</accession>
<gene>
    <name evidence="1" type="ORF">prwr041_06850</name>
</gene>
<keyword evidence="2" id="KW-1185">Reference proteome</keyword>
<evidence type="ECO:0000313" key="2">
    <source>
        <dbReference type="Proteomes" id="UP001319045"/>
    </source>
</evidence>
<sequence>MKKYFWLFALTAIICSCAETQDEKATPLMSDIESLYGSGQYKQTLDSIMSLRKNYPEAIETRKRALKIWQNASLKMAQQDIARTDSALQATLKAISSTGNIGKRNMLGVKRDSLKARYEAMCGVVRMIHYRQSMK</sequence>
<dbReference type="PROSITE" id="PS51257">
    <property type="entry name" value="PROKAR_LIPOPROTEIN"/>
    <property type="match status" value="1"/>
</dbReference>
<evidence type="ECO:0000313" key="1">
    <source>
        <dbReference type="EMBL" id="BCS84792.1"/>
    </source>
</evidence>
<dbReference type="RefSeq" id="WP_207154985.1">
    <property type="nucleotide sequence ID" value="NZ_AP024484.1"/>
</dbReference>
<organism evidence="1 2">
    <name type="scientific">Prevotella herbatica</name>
    <dbReference type="NCBI Taxonomy" id="2801997"/>
    <lineage>
        <taxon>Bacteria</taxon>
        <taxon>Pseudomonadati</taxon>
        <taxon>Bacteroidota</taxon>
        <taxon>Bacteroidia</taxon>
        <taxon>Bacteroidales</taxon>
        <taxon>Prevotellaceae</taxon>
        <taxon>Prevotella</taxon>
    </lineage>
</organism>
<protein>
    <recommendedName>
        <fullName evidence="3">Lipoprotein</fullName>
    </recommendedName>
</protein>
<proteinExistence type="predicted"/>
<evidence type="ECO:0008006" key="3">
    <source>
        <dbReference type="Google" id="ProtNLM"/>
    </source>
</evidence>
<name>A0ABN6EFW2_9BACT</name>
<dbReference type="Proteomes" id="UP001319045">
    <property type="component" value="Chromosome"/>
</dbReference>
<dbReference type="EMBL" id="AP024484">
    <property type="protein sequence ID" value="BCS84792.1"/>
    <property type="molecule type" value="Genomic_DNA"/>
</dbReference>
<reference evidence="1 2" key="1">
    <citation type="journal article" date="2022" name="Int. J. Syst. Evol. Microbiol.">
        <title>Prevotella herbatica sp. nov., a plant polysaccharide-decomposing anaerobic bacterium isolated from a methanogenic reactor.</title>
        <authorList>
            <person name="Uek A."/>
            <person name="Tonouchi A."/>
            <person name="Kaku N."/>
            <person name="Ueki K."/>
        </authorList>
    </citation>
    <scope>NUCLEOTIDE SEQUENCE [LARGE SCALE GENOMIC DNA]</scope>
    <source>
        <strain evidence="1 2">WR041</strain>
    </source>
</reference>